<evidence type="ECO:0000313" key="3">
    <source>
        <dbReference type="Proteomes" id="UP000321317"/>
    </source>
</evidence>
<proteinExistence type="predicted"/>
<keyword evidence="1" id="KW-0472">Membrane</keyword>
<organism evidence="2 3">
    <name type="scientific">Campylobacter helveticus</name>
    <dbReference type="NCBI Taxonomy" id="28898"/>
    <lineage>
        <taxon>Bacteria</taxon>
        <taxon>Pseudomonadati</taxon>
        <taxon>Campylobacterota</taxon>
        <taxon>Epsilonproteobacteria</taxon>
        <taxon>Campylobacterales</taxon>
        <taxon>Campylobacteraceae</taxon>
        <taxon>Campylobacter</taxon>
    </lineage>
</organism>
<sequence>MFKSLNIGLKLILSVAITVIIGVIAFISLTSVQVSSNMKEQMDKVLMQASKRYANYIEAKLNETIVLVKSASRTINEDIRKNGFDFNDVENVIKNTFDSSSEATFAFFLLEDSAILGDTNVKKQYRSEKGTFGMEFVDTAVEKSGGIETLQFSEKIKSFPVVQRIRNEAKTADYDKVYVGVPAKLDMGRGEFIGVNIAMPVFDTNGKYIGCVGFVFDLQSFSTTLMDPILDLYDGNIRVLLSEDSTVAVHSTNLSLLLKNLAEISSSPQTKEIVNAVKENKDFLFENYTSSSGEESFVAIASFTTLDNSSKWSILTTAPKASVLAPLYKMQFIFVAIGIIFLIAVIAVVYYCVRVIIGARLPILVKSLETLFRFLNHEKVEPHIIKINADDELGAIGKMLNENILATKQGLDQDKQAV</sequence>
<keyword evidence="1" id="KW-1133">Transmembrane helix</keyword>
<keyword evidence="1" id="KW-0812">Transmembrane</keyword>
<dbReference type="Proteomes" id="UP000321317">
    <property type="component" value="Unassembled WGS sequence"/>
</dbReference>
<gene>
    <name evidence="2" type="ORF">FVD16_01100</name>
</gene>
<name>A0ABY3L3P0_9BACT</name>
<protein>
    <submittedName>
        <fullName evidence="2">Methyl-accepting chemotaxis protein</fullName>
    </submittedName>
</protein>
<evidence type="ECO:0000256" key="1">
    <source>
        <dbReference type="SAM" id="Phobius"/>
    </source>
</evidence>
<feature type="non-terminal residue" evidence="2">
    <location>
        <position position="418"/>
    </location>
</feature>
<dbReference type="Gene3D" id="3.30.450.20">
    <property type="entry name" value="PAS domain"/>
    <property type="match status" value="1"/>
</dbReference>
<comment type="caution">
    <text evidence="2">The sequence shown here is derived from an EMBL/GenBank/DDBJ whole genome shotgun (WGS) entry which is preliminary data.</text>
</comment>
<feature type="transmembrane region" description="Helical" evidence="1">
    <location>
        <begin position="7"/>
        <end position="29"/>
    </location>
</feature>
<dbReference type="Pfam" id="PF22673">
    <property type="entry name" value="MCP-like_PDC_1"/>
    <property type="match status" value="1"/>
</dbReference>
<feature type="transmembrane region" description="Helical" evidence="1">
    <location>
        <begin position="332"/>
        <end position="353"/>
    </location>
</feature>
<reference evidence="2 3" key="1">
    <citation type="submission" date="2019-08" db="EMBL/GenBank/DDBJ databases">
        <title>Rapid identification of Enteric Bacteria from Whole Genome Sequences (WGS) using Average Nucleotide Identity (ANI).</title>
        <authorList>
            <person name="Lane C."/>
        </authorList>
    </citation>
    <scope>NUCLEOTIDE SEQUENCE [LARGE SCALE GENOMIC DNA]</scope>
    <source>
        <strain evidence="2 3">D4984</strain>
    </source>
</reference>
<keyword evidence="3" id="KW-1185">Reference proteome</keyword>
<dbReference type="EMBL" id="VRMA01000006">
    <property type="protein sequence ID" value="TXK60480.1"/>
    <property type="molecule type" value="Genomic_DNA"/>
</dbReference>
<accession>A0ABY3L3P0</accession>
<evidence type="ECO:0000313" key="2">
    <source>
        <dbReference type="EMBL" id="TXK60480.1"/>
    </source>
</evidence>